<dbReference type="InterPro" id="IPR035093">
    <property type="entry name" value="RelE/ParE_toxin_dom_sf"/>
</dbReference>
<dbReference type="Proteomes" id="UP000030526">
    <property type="component" value="Unassembled WGS sequence"/>
</dbReference>
<evidence type="ECO:0000256" key="1">
    <source>
        <dbReference type="ARBA" id="ARBA00022649"/>
    </source>
</evidence>
<dbReference type="Pfam" id="PF05016">
    <property type="entry name" value="ParE_toxin"/>
    <property type="match status" value="1"/>
</dbReference>
<reference evidence="2 3" key="1">
    <citation type="submission" date="2014-08" db="EMBL/GenBank/DDBJ databases">
        <title>Chaperone-usher fimbriae in a diverse selection of Gallibacterium genomes.</title>
        <authorList>
            <person name="Kudirkiene E."/>
            <person name="Bager R.J."/>
            <person name="Johnson T.J."/>
            <person name="Bojesen A.M."/>
        </authorList>
    </citation>
    <scope>NUCLEOTIDE SEQUENCE [LARGE SCALE GENOMIC DNA]</scope>
    <source>
        <strain evidence="2 3">20558/3kl.</strain>
    </source>
</reference>
<organism evidence="2 3">
    <name type="scientific">Gallibacterium anatis</name>
    <dbReference type="NCBI Taxonomy" id="750"/>
    <lineage>
        <taxon>Bacteria</taxon>
        <taxon>Pseudomonadati</taxon>
        <taxon>Pseudomonadota</taxon>
        <taxon>Gammaproteobacteria</taxon>
        <taxon>Pasteurellales</taxon>
        <taxon>Pasteurellaceae</taxon>
        <taxon>Gallibacterium</taxon>
    </lineage>
</organism>
<accession>A0A0A2XGV4</accession>
<dbReference type="RefSeq" id="WP_039084675.1">
    <property type="nucleotide sequence ID" value="NZ_JARTCQ010000059.1"/>
</dbReference>
<comment type="caution">
    <text evidence="2">The sequence shown here is derived from an EMBL/GenBank/DDBJ whole genome shotgun (WGS) entry which is preliminary data.</text>
</comment>
<keyword evidence="1" id="KW-1277">Toxin-antitoxin system</keyword>
<gene>
    <name evidence="2" type="ORF">JP32_10080</name>
</gene>
<dbReference type="EMBL" id="JPXS01000059">
    <property type="protein sequence ID" value="KGQ29885.1"/>
    <property type="molecule type" value="Genomic_DNA"/>
</dbReference>
<name>A0A0A2XGV4_9PAST</name>
<protein>
    <submittedName>
        <fullName evidence="2">Cytotoxic translational repressor of toxin-antitoxin stability system</fullName>
    </submittedName>
</protein>
<sequence>MKTLIFQPKALKQLRRIPERATIIAKCEALKQFPHCVNIKTLINHQYPYRLRVGRYRVFFQLVGDALSVVSIEEVKKRDERTY</sequence>
<dbReference type="Gene3D" id="3.30.2310.20">
    <property type="entry name" value="RelE-like"/>
    <property type="match status" value="1"/>
</dbReference>
<dbReference type="AlphaFoldDB" id="A0A0A2XGV4"/>
<dbReference type="InterPro" id="IPR007712">
    <property type="entry name" value="RelE/ParE_toxin"/>
</dbReference>
<evidence type="ECO:0000313" key="3">
    <source>
        <dbReference type="Proteomes" id="UP000030526"/>
    </source>
</evidence>
<dbReference type="SUPFAM" id="SSF143011">
    <property type="entry name" value="RelE-like"/>
    <property type="match status" value="1"/>
</dbReference>
<proteinExistence type="predicted"/>
<evidence type="ECO:0000313" key="2">
    <source>
        <dbReference type="EMBL" id="KGQ29885.1"/>
    </source>
</evidence>